<dbReference type="InterPro" id="IPR018982">
    <property type="entry name" value="RQC_domain"/>
</dbReference>
<keyword evidence="14" id="KW-0413">Isomerase</keyword>
<comment type="subcellular location">
    <subcellularLocation>
        <location evidence="2 17">Nucleus</location>
    </subcellularLocation>
</comment>
<dbReference type="PROSITE" id="PS51192">
    <property type="entry name" value="HELICASE_ATP_BIND_1"/>
    <property type="match status" value="1"/>
</dbReference>
<dbReference type="InterPro" id="IPR004589">
    <property type="entry name" value="DNA_helicase_ATP-dep_RecQ"/>
</dbReference>
<evidence type="ECO:0000256" key="16">
    <source>
        <dbReference type="ARBA" id="ARBA00034617"/>
    </source>
</evidence>
<dbReference type="PROSITE" id="PS51194">
    <property type="entry name" value="HELICASE_CTER"/>
    <property type="match status" value="1"/>
</dbReference>
<dbReference type="InterPro" id="IPR036390">
    <property type="entry name" value="WH_DNA-bd_sf"/>
</dbReference>
<dbReference type="Gene3D" id="1.10.10.10">
    <property type="entry name" value="Winged helix-like DNA-binding domain superfamily/Winged helix DNA-binding domain"/>
    <property type="match status" value="1"/>
</dbReference>
<keyword evidence="7" id="KW-0227">DNA damage</keyword>
<evidence type="ECO:0000256" key="10">
    <source>
        <dbReference type="ARBA" id="ARBA00022833"/>
    </source>
</evidence>
<dbReference type="PROSITE" id="PS00690">
    <property type="entry name" value="DEAH_ATP_HELICASE"/>
    <property type="match status" value="1"/>
</dbReference>
<keyword evidence="9 17" id="KW-0347">Helicase</keyword>
<comment type="catalytic activity">
    <reaction evidence="17">
        <text>ATP + H2O = ADP + phosphate + H(+)</text>
        <dbReference type="Rhea" id="RHEA:13065"/>
        <dbReference type="ChEBI" id="CHEBI:15377"/>
        <dbReference type="ChEBI" id="CHEBI:15378"/>
        <dbReference type="ChEBI" id="CHEBI:30616"/>
        <dbReference type="ChEBI" id="CHEBI:43474"/>
        <dbReference type="ChEBI" id="CHEBI:456216"/>
    </reaction>
</comment>
<dbReference type="GO" id="GO:0005694">
    <property type="term" value="C:chromosome"/>
    <property type="evidence" value="ECO:0007669"/>
    <property type="project" value="TreeGrafter"/>
</dbReference>
<dbReference type="GO" id="GO:0005737">
    <property type="term" value="C:cytoplasm"/>
    <property type="evidence" value="ECO:0007669"/>
    <property type="project" value="TreeGrafter"/>
</dbReference>
<evidence type="ECO:0000256" key="8">
    <source>
        <dbReference type="ARBA" id="ARBA00022801"/>
    </source>
</evidence>
<evidence type="ECO:0000313" key="20">
    <source>
        <dbReference type="EMBL" id="ELU13361.1"/>
    </source>
</evidence>
<reference evidence="20 22" key="2">
    <citation type="journal article" date="2013" name="Nature">
        <title>Insights into bilaterian evolution from three spiralian genomes.</title>
        <authorList>
            <person name="Simakov O."/>
            <person name="Marletaz F."/>
            <person name="Cho S.J."/>
            <person name="Edsinger-Gonzales E."/>
            <person name="Havlak P."/>
            <person name="Hellsten U."/>
            <person name="Kuo D.H."/>
            <person name="Larsson T."/>
            <person name="Lv J."/>
            <person name="Arendt D."/>
            <person name="Savage R."/>
            <person name="Osoegawa K."/>
            <person name="de Jong P."/>
            <person name="Grimwood J."/>
            <person name="Chapman J.A."/>
            <person name="Shapiro H."/>
            <person name="Aerts A."/>
            <person name="Otillar R.P."/>
            <person name="Terry A.Y."/>
            <person name="Boore J.L."/>
            <person name="Grigoriev I.V."/>
            <person name="Lindberg D.R."/>
            <person name="Seaver E.C."/>
            <person name="Weisblat D.A."/>
            <person name="Putnam N.H."/>
            <person name="Rokhsar D.S."/>
        </authorList>
    </citation>
    <scope>NUCLEOTIDE SEQUENCE</scope>
    <source>
        <strain evidence="20 22">I ESC-2004</strain>
    </source>
</reference>
<evidence type="ECO:0000256" key="6">
    <source>
        <dbReference type="ARBA" id="ARBA00022741"/>
    </source>
</evidence>
<dbReference type="Pfam" id="PF16124">
    <property type="entry name" value="RecQ_Zn_bind"/>
    <property type="match status" value="1"/>
</dbReference>
<dbReference type="Gene3D" id="3.40.50.300">
    <property type="entry name" value="P-loop containing nucleotide triphosphate hydrolases"/>
    <property type="match status" value="2"/>
</dbReference>
<reference evidence="22" key="1">
    <citation type="submission" date="2012-12" db="EMBL/GenBank/DDBJ databases">
        <authorList>
            <person name="Hellsten U."/>
            <person name="Grimwood J."/>
            <person name="Chapman J.A."/>
            <person name="Shapiro H."/>
            <person name="Aerts A."/>
            <person name="Otillar R.P."/>
            <person name="Terry A.Y."/>
            <person name="Boore J.L."/>
            <person name="Simakov O."/>
            <person name="Marletaz F."/>
            <person name="Cho S.-J."/>
            <person name="Edsinger-Gonzales E."/>
            <person name="Havlak P."/>
            <person name="Kuo D.-H."/>
            <person name="Larsson T."/>
            <person name="Lv J."/>
            <person name="Arendt D."/>
            <person name="Savage R."/>
            <person name="Osoegawa K."/>
            <person name="de Jong P."/>
            <person name="Lindberg D.R."/>
            <person name="Seaver E.C."/>
            <person name="Weisblat D.A."/>
            <person name="Putnam N.H."/>
            <person name="Grigoriev I.V."/>
            <person name="Rokhsar D.S."/>
        </authorList>
    </citation>
    <scope>NUCLEOTIDE SEQUENCE</scope>
    <source>
        <strain evidence="22">I ESC-2004</strain>
    </source>
</reference>
<dbReference type="EnsemblMetazoa" id="CapteT91032">
    <property type="protein sequence ID" value="CapteP91032"/>
    <property type="gene ID" value="CapteG91032"/>
</dbReference>
<dbReference type="EMBL" id="AMQN01005169">
    <property type="status" value="NOT_ANNOTATED_CDS"/>
    <property type="molecule type" value="Genomic_DNA"/>
</dbReference>
<dbReference type="Proteomes" id="UP000014760">
    <property type="component" value="Unassembled WGS sequence"/>
</dbReference>
<dbReference type="EMBL" id="KB295285">
    <property type="protein sequence ID" value="ELU13361.1"/>
    <property type="molecule type" value="Genomic_DNA"/>
</dbReference>
<evidence type="ECO:0000256" key="15">
    <source>
        <dbReference type="ARBA" id="ARBA00023242"/>
    </source>
</evidence>
<evidence type="ECO:0000259" key="18">
    <source>
        <dbReference type="PROSITE" id="PS51192"/>
    </source>
</evidence>
<keyword evidence="5" id="KW-0479">Metal-binding</keyword>
<evidence type="ECO:0000259" key="19">
    <source>
        <dbReference type="PROSITE" id="PS51194"/>
    </source>
</evidence>
<dbReference type="GO" id="GO:0046872">
    <property type="term" value="F:metal ion binding"/>
    <property type="evidence" value="ECO:0007669"/>
    <property type="project" value="UniProtKB-KW"/>
</dbReference>
<dbReference type="GO" id="GO:0005524">
    <property type="term" value="F:ATP binding"/>
    <property type="evidence" value="ECO:0007669"/>
    <property type="project" value="UniProtKB-KW"/>
</dbReference>
<name>R7VAJ4_CAPTE</name>
<evidence type="ECO:0000256" key="17">
    <source>
        <dbReference type="RuleBase" id="RU364117"/>
    </source>
</evidence>
<keyword evidence="6 17" id="KW-0547">Nucleotide-binding</keyword>
<feature type="domain" description="Helicase ATP-binding" evidence="18">
    <location>
        <begin position="22"/>
        <end position="197"/>
    </location>
</feature>
<dbReference type="SUPFAM" id="SSF52540">
    <property type="entry name" value="P-loop containing nucleoside triphosphate hydrolases"/>
    <property type="match status" value="1"/>
</dbReference>
<evidence type="ECO:0000256" key="7">
    <source>
        <dbReference type="ARBA" id="ARBA00022763"/>
    </source>
</evidence>
<dbReference type="Pfam" id="PF09382">
    <property type="entry name" value="RQC"/>
    <property type="match status" value="1"/>
</dbReference>
<dbReference type="GO" id="GO:0006260">
    <property type="term" value="P:DNA replication"/>
    <property type="evidence" value="ECO:0007669"/>
    <property type="project" value="UniProtKB-KW"/>
</dbReference>
<comment type="cofactor">
    <cofactor evidence="1">
        <name>Zn(2+)</name>
        <dbReference type="ChEBI" id="CHEBI:29105"/>
    </cofactor>
</comment>
<dbReference type="InterPro" id="IPR027417">
    <property type="entry name" value="P-loop_NTPase"/>
</dbReference>
<evidence type="ECO:0000256" key="12">
    <source>
        <dbReference type="ARBA" id="ARBA00023125"/>
    </source>
</evidence>
<dbReference type="GO" id="GO:0000724">
    <property type="term" value="P:double-strand break repair via homologous recombination"/>
    <property type="evidence" value="ECO:0007669"/>
    <property type="project" value="TreeGrafter"/>
</dbReference>
<evidence type="ECO:0000256" key="2">
    <source>
        <dbReference type="ARBA" id="ARBA00004123"/>
    </source>
</evidence>
<organism evidence="20">
    <name type="scientific">Capitella teleta</name>
    <name type="common">Polychaete worm</name>
    <dbReference type="NCBI Taxonomy" id="283909"/>
    <lineage>
        <taxon>Eukaryota</taxon>
        <taxon>Metazoa</taxon>
        <taxon>Spiralia</taxon>
        <taxon>Lophotrochozoa</taxon>
        <taxon>Annelida</taxon>
        <taxon>Polychaeta</taxon>
        <taxon>Sedentaria</taxon>
        <taxon>Scolecida</taxon>
        <taxon>Capitellidae</taxon>
        <taxon>Capitella</taxon>
    </lineage>
</organism>
<evidence type="ECO:0000256" key="4">
    <source>
        <dbReference type="ARBA" id="ARBA00022705"/>
    </source>
</evidence>
<dbReference type="OrthoDB" id="10261556at2759"/>
<dbReference type="SMART" id="SM00487">
    <property type="entry name" value="DEXDc"/>
    <property type="match status" value="1"/>
</dbReference>
<keyword evidence="11 17" id="KW-0067">ATP-binding</keyword>
<dbReference type="InterPro" id="IPR011545">
    <property type="entry name" value="DEAD/DEAH_box_helicase_dom"/>
</dbReference>
<reference evidence="21" key="3">
    <citation type="submission" date="2015-06" db="UniProtKB">
        <authorList>
            <consortium name="EnsemblMetazoa"/>
        </authorList>
    </citation>
    <scope>IDENTIFICATION</scope>
</reference>
<dbReference type="CDD" id="cd18794">
    <property type="entry name" value="SF2_C_RecQ"/>
    <property type="match status" value="1"/>
</dbReference>
<evidence type="ECO:0000256" key="3">
    <source>
        <dbReference type="ARBA" id="ARBA00005446"/>
    </source>
</evidence>
<dbReference type="PANTHER" id="PTHR13710:SF153">
    <property type="entry name" value="RECQ-LIKE DNA HELICASE BLM"/>
    <property type="match status" value="1"/>
</dbReference>
<keyword evidence="8 17" id="KW-0378">Hydrolase</keyword>
<evidence type="ECO:0000256" key="11">
    <source>
        <dbReference type="ARBA" id="ARBA00022840"/>
    </source>
</evidence>
<dbReference type="SMART" id="SM00490">
    <property type="entry name" value="HELICc"/>
    <property type="match status" value="1"/>
</dbReference>
<dbReference type="STRING" id="283909.R7VAJ4"/>
<dbReference type="FunFam" id="3.40.50.300:FF:000340">
    <property type="entry name" value="Bloom syndrome, RecQ helicase"/>
    <property type="match status" value="1"/>
</dbReference>
<keyword evidence="4" id="KW-0235">DNA replication</keyword>
<comment type="catalytic activity">
    <reaction evidence="16 17">
        <text>Couples ATP hydrolysis with the unwinding of duplex DNA by translocating in the 3'-5' direction.</text>
        <dbReference type="EC" id="5.6.2.4"/>
    </reaction>
</comment>
<feature type="domain" description="Helicase C-terminal" evidence="19">
    <location>
        <begin position="220"/>
        <end position="372"/>
    </location>
</feature>
<dbReference type="Pfam" id="PF00271">
    <property type="entry name" value="Helicase_C"/>
    <property type="match status" value="1"/>
</dbReference>
<dbReference type="Pfam" id="PF00270">
    <property type="entry name" value="DEAD"/>
    <property type="match status" value="1"/>
</dbReference>
<dbReference type="GO" id="GO:0043138">
    <property type="term" value="F:3'-5' DNA helicase activity"/>
    <property type="evidence" value="ECO:0007669"/>
    <property type="project" value="UniProtKB-EC"/>
</dbReference>
<keyword evidence="13" id="KW-0234">DNA repair</keyword>
<evidence type="ECO:0000256" key="5">
    <source>
        <dbReference type="ARBA" id="ARBA00022723"/>
    </source>
</evidence>
<evidence type="ECO:0000256" key="1">
    <source>
        <dbReference type="ARBA" id="ARBA00001947"/>
    </source>
</evidence>
<dbReference type="InterPro" id="IPR032284">
    <property type="entry name" value="RecQ_Zn-bd"/>
</dbReference>
<gene>
    <name evidence="20" type="ORF">CAPTEDRAFT_91032</name>
</gene>
<dbReference type="GO" id="GO:0009378">
    <property type="term" value="F:four-way junction helicase activity"/>
    <property type="evidence" value="ECO:0007669"/>
    <property type="project" value="TreeGrafter"/>
</dbReference>
<dbReference type="FunFam" id="3.40.50.300:FF:000537">
    <property type="entry name" value="Bloom syndrome RecQ-like helicase"/>
    <property type="match status" value="1"/>
</dbReference>
<dbReference type="SMART" id="SM00956">
    <property type="entry name" value="RQC"/>
    <property type="match status" value="1"/>
</dbReference>
<dbReference type="InterPro" id="IPR002464">
    <property type="entry name" value="DNA/RNA_helicase_DEAH_CS"/>
</dbReference>
<dbReference type="GO" id="GO:0005634">
    <property type="term" value="C:nucleus"/>
    <property type="evidence" value="ECO:0007669"/>
    <property type="project" value="UniProtKB-SubCell"/>
</dbReference>
<keyword evidence="22" id="KW-1185">Reference proteome</keyword>
<dbReference type="SUPFAM" id="SSF46785">
    <property type="entry name" value="Winged helix' DNA-binding domain"/>
    <property type="match status" value="1"/>
</dbReference>
<dbReference type="GO" id="GO:0003677">
    <property type="term" value="F:DNA binding"/>
    <property type="evidence" value="ECO:0007669"/>
    <property type="project" value="UniProtKB-KW"/>
</dbReference>
<dbReference type="InterPro" id="IPR036388">
    <property type="entry name" value="WH-like_DNA-bd_sf"/>
</dbReference>
<evidence type="ECO:0000313" key="22">
    <source>
        <dbReference type="Proteomes" id="UP000014760"/>
    </source>
</evidence>
<evidence type="ECO:0000256" key="9">
    <source>
        <dbReference type="ARBA" id="ARBA00022806"/>
    </source>
</evidence>
<dbReference type="OMA" id="HHDIPKS"/>
<dbReference type="GO" id="GO:0016787">
    <property type="term" value="F:hydrolase activity"/>
    <property type="evidence" value="ECO:0007669"/>
    <property type="project" value="UniProtKB-KW"/>
</dbReference>
<dbReference type="AlphaFoldDB" id="R7VAJ4"/>
<evidence type="ECO:0000313" key="21">
    <source>
        <dbReference type="EnsemblMetazoa" id="CapteP91032"/>
    </source>
</evidence>
<keyword evidence="10" id="KW-0862">Zinc</keyword>
<dbReference type="InterPro" id="IPR001650">
    <property type="entry name" value="Helicase_C-like"/>
</dbReference>
<dbReference type="PANTHER" id="PTHR13710">
    <property type="entry name" value="DNA HELICASE RECQ FAMILY MEMBER"/>
    <property type="match status" value="1"/>
</dbReference>
<dbReference type="HOGENOM" id="CLU_001103_9_7_1"/>
<protein>
    <recommendedName>
        <fullName evidence="17">ATP-dependent DNA helicase</fullName>
        <ecNumber evidence="17">5.6.2.4</ecNumber>
    </recommendedName>
</protein>
<evidence type="ECO:0000256" key="13">
    <source>
        <dbReference type="ARBA" id="ARBA00023204"/>
    </source>
</evidence>
<sequence length="579" mass="65884">MFDIFRTIFGLNEFRHNQLQAVNAALLGHDCFILMPTGGGKSLCYQLPALVTPGVTLVISPLRSLIQDQVQRLCSLDVPATHLSSDVSPAQANQTFMLLHQKIPPVKLLYLTPEKIVASAKLNSVLENLYRRKMLARFIIDEAHCVSQWGHDFRPDYKKLNGLRERFPGVPMIAVTATATPRVRKDILHQLGMNSPKWFMQSFNRVNLKYEVLPKKPKSLTSDVINMIHSRFSNQSGIVYCLSRRECDTVSTDLTKAGIQAKAYHAGLTDAQRSSVQQKWLNEDGCKVVCATIAFGMGIDKPDVRFVVHYSLPKSIEGYYQESGRAGRDGILATCVLFYSYSDVSRLRRMIESEVHLDNLFRMINYCENKADCRRSQQMSYFGEILDRRHCAQMPRAVCDNCSSTETFTEIDATEIAKVIVRGVRDVTATSTQRQRFTLIHFMEVFRGSKSAKIVEAGHLQNCMFNQQKTFDLSRTDAERLFRQLVLDGILDEDLIISAQDHAVCYVKPGKRAEMLLREKLRIKFHKQGSKKTVAEEQEKRKSLDPSVQLHLECYQALVRLAKDISVLILIRSSIEFNF</sequence>
<comment type="similarity">
    <text evidence="3 17">Belongs to the helicase family. RecQ subfamily.</text>
</comment>
<keyword evidence="15 17" id="KW-0539">Nucleus</keyword>
<dbReference type="NCBIfam" id="TIGR00614">
    <property type="entry name" value="recQ_fam"/>
    <property type="match status" value="1"/>
</dbReference>
<dbReference type="EC" id="5.6.2.4" evidence="17"/>
<dbReference type="InterPro" id="IPR014001">
    <property type="entry name" value="Helicase_ATP-bd"/>
</dbReference>
<proteinExistence type="inferred from homology"/>
<evidence type="ECO:0000256" key="14">
    <source>
        <dbReference type="ARBA" id="ARBA00023235"/>
    </source>
</evidence>
<accession>R7VAJ4</accession>
<keyword evidence="12" id="KW-0238">DNA-binding</keyword>